<reference evidence="13" key="1">
    <citation type="submission" date="2017-02" db="EMBL/GenBank/DDBJ databases">
        <authorList>
            <person name="Varghese N."/>
            <person name="Submissions S."/>
        </authorList>
    </citation>
    <scope>NUCLEOTIDE SEQUENCE [LARGE SCALE GENOMIC DNA]</scope>
    <source>
        <strain evidence="13">ATCC BAA-73</strain>
    </source>
</reference>
<dbReference type="GO" id="GO:0016787">
    <property type="term" value="F:hydrolase activity"/>
    <property type="evidence" value="ECO:0007669"/>
    <property type="project" value="UniProtKB-KW"/>
</dbReference>
<name>A0A1T4JL19_9FIRM</name>
<dbReference type="CDD" id="cd16833">
    <property type="entry name" value="YfiH"/>
    <property type="match status" value="1"/>
</dbReference>
<dbReference type="InterPro" id="IPR011324">
    <property type="entry name" value="Cytotoxic_necrot_fac-like_cat"/>
</dbReference>
<keyword evidence="7" id="KW-0862">Zinc</keyword>
<keyword evidence="6" id="KW-0378">Hydrolase</keyword>
<dbReference type="PANTHER" id="PTHR30616:SF2">
    <property type="entry name" value="PURINE NUCLEOSIDE PHOSPHORYLASE LACC1"/>
    <property type="match status" value="1"/>
</dbReference>
<comment type="similarity">
    <text evidence="3 11">Belongs to the purine nucleoside phosphorylase YfiH/LACC1 family.</text>
</comment>
<evidence type="ECO:0000313" key="13">
    <source>
        <dbReference type="Proteomes" id="UP000190625"/>
    </source>
</evidence>
<gene>
    <name evidence="12" type="ORF">SAMN02745118_00118</name>
</gene>
<dbReference type="AlphaFoldDB" id="A0A1T4JL19"/>
<keyword evidence="4" id="KW-0808">Transferase</keyword>
<evidence type="ECO:0000256" key="2">
    <source>
        <dbReference type="ARBA" id="ARBA00003215"/>
    </source>
</evidence>
<evidence type="ECO:0000256" key="10">
    <source>
        <dbReference type="ARBA" id="ARBA00049893"/>
    </source>
</evidence>
<comment type="catalytic activity">
    <reaction evidence="1">
        <text>inosine + phosphate = alpha-D-ribose 1-phosphate + hypoxanthine</text>
        <dbReference type="Rhea" id="RHEA:27646"/>
        <dbReference type="ChEBI" id="CHEBI:17368"/>
        <dbReference type="ChEBI" id="CHEBI:17596"/>
        <dbReference type="ChEBI" id="CHEBI:43474"/>
        <dbReference type="ChEBI" id="CHEBI:57720"/>
        <dbReference type="EC" id="2.4.2.1"/>
    </reaction>
    <physiologicalReaction direction="left-to-right" evidence="1">
        <dbReference type="Rhea" id="RHEA:27647"/>
    </physiologicalReaction>
</comment>
<evidence type="ECO:0000256" key="11">
    <source>
        <dbReference type="RuleBase" id="RU361274"/>
    </source>
</evidence>
<evidence type="ECO:0000256" key="5">
    <source>
        <dbReference type="ARBA" id="ARBA00022723"/>
    </source>
</evidence>
<comment type="function">
    <text evidence="2">Purine nucleoside enzyme that catalyzes the phosphorolysis of adenosine and inosine nucleosides, yielding D-ribose 1-phosphate and the respective free bases, adenine and hypoxanthine. Also catalyzes the phosphorolysis of S-methyl-5'-thioadenosine into adenine and S-methyl-5-thio-alpha-D-ribose 1-phosphate. Also has adenosine deaminase activity.</text>
</comment>
<dbReference type="Proteomes" id="UP000190625">
    <property type="component" value="Unassembled WGS sequence"/>
</dbReference>
<accession>A0A1T4JL19</accession>
<dbReference type="GO" id="GO:0005507">
    <property type="term" value="F:copper ion binding"/>
    <property type="evidence" value="ECO:0007669"/>
    <property type="project" value="TreeGrafter"/>
</dbReference>
<dbReference type="Pfam" id="PF02578">
    <property type="entry name" value="Cu-oxidase_4"/>
    <property type="match status" value="1"/>
</dbReference>
<evidence type="ECO:0000256" key="9">
    <source>
        <dbReference type="ARBA" id="ARBA00048968"/>
    </source>
</evidence>
<organism evidence="12 13">
    <name type="scientific">Selenihalanaerobacter shriftii</name>
    <dbReference type="NCBI Taxonomy" id="142842"/>
    <lineage>
        <taxon>Bacteria</taxon>
        <taxon>Bacillati</taxon>
        <taxon>Bacillota</taxon>
        <taxon>Clostridia</taxon>
        <taxon>Halanaerobiales</taxon>
        <taxon>Halobacteroidaceae</taxon>
        <taxon>Selenihalanaerobacter</taxon>
    </lineage>
</organism>
<dbReference type="OrthoDB" id="4279at2"/>
<evidence type="ECO:0000256" key="1">
    <source>
        <dbReference type="ARBA" id="ARBA00000553"/>
    </source>
</evidence>
<dbReference type="InterPro" id="IPR003730">
    <property type="entry name" value="Cu_polyphenol_OxRdtase"/>
</dbReference>
<evidence type="ECO:0000256" key="8">
    <source>
        <dbReference type="ARBA" id="ARBA00047989"/>
    </source>
</evidence>
<evidence type="ECO:0000256" key="7">
    <source>
        <dbReference type="ARBA" id="ARBA00022833"/>
    </source>
</evidence>
<comment type="catalytic activity">
    <reaction evidence="8">
        <text>adenosine + H2O + H(+) = inosine + NH4(+)</text>
        <dbReference type="Rhea" id="RHEA:24408"/>
        <dbReference type="ChEBI" id="CHEBI:15377"/>
        <dbReference type="ChEBI" id="CHEBI:15378"/>
        <dbReference type="ChEBI" id="CHEBI:16335"/>
        <dbReference type="ChEBI" id="CHEBI:17596"/>
        <dbReference type="ChEBI" id="CHEBI:28938"/>
        <dbReference type="EC" id="3.5.4.4"/>
    </reaction>
    <physiologicalReaction direction="left-to-right" evidence="8">
        <dbReference type="Rhea" id="RHEA:24409"/>
    </physiologicalReaction>
</comment>
<dbReference type="SUPFAM" id="SSF64438">
    <property type="entry name" value="CNF1/YfiH-like putative cysteine hydrolases"/>
    <property type="match status" value="1"/>
</dbReference>
<dbReference type="InterPro" id="IPR038371">
    <property type="entry name" value="Cu_polyphenol_OxRdtase_sf"/>
</dbReference>
<keyword evidence="13" id="KW-1185">Reference proteome</keyword>
<comment type="catalytic activity">
    <reaction evidence="9">
        <text>adenosine + phosphate = alpha-D-ribose 1-phosphate + adenine</text>
        <dbReference type="Rhea" id="RHEA:27642"/>
        <dbReference type="ChEBI" id="CHEBI:16335"/>
        <dbReference type="ChEBI" id="CHEBI:16708"/>
        <dbReference type="ChEBI" id="CHEBI:43474"/>
        <dbReference type="ChEBI" id="CHEBI:57720"/>
        <dbReference type="EC" id="2.4.2.1"/>
    </reaction>
    <physiologicalReaction direction="left-to-right" evidence="9">
        <dbReference type="Rhea" id="RHEA:27643"/>
    </physiologicalReaction>
</comment>
<evidence type="ECO:0000256" key="4">
    <source>
        <dbReference type="ARBA" id="ARBA00022679"/>
    </source>
</evidence>
<keyword evidence="5" id="KW-0479">Metal-binding</keyword>
<dbReference type="Gene3D" id="3.60.140.10">
    <property type="entry name" value="CNF1/YfiH-like putative cysteine hydrolases"/>
    <property type="match status" value="1"/>
</dbReference>
<evidence type="ECO:0000313" key="12">
    <source>
        <dbReference type="EMBL" id="SJZ30757.1"/>
    </source>
</evidence>
<dbReference type="GO" id="GO:0017061">
    <property type="term" value="F:S-methyl-5-thioadenosine phosphorylase activity"/>
    <property type="evidence" value="ECO:0007669"/>
    <property type="project" value="UniProtKB-EC"/>
</dbReference>
<dbReference type="STRING" id="142842.SAMN02745118_00118"/>
<dbReference type="RefSeq" id="WP_078808654.1">
    <property type="nucleotide sequence ID" value="NZ_FUWM01000003.1"/>
</dbReference>
<dbReference type="PANTHER" id="PTHR30616">
    <property type="entry name" value="UNCHARACTERIZED PROTEIN YFIH"/>
    <property type="match status" value="1"/>
</dbReference>
<protein>
    <recommendedName>
        <fullName evidence="11">Purine nucleoside phosphorylase</fullName>
    </recommendedName>
</protein>
<evidence type="ECO:0000256" key="6">
    <source>
        <dbReference type="ARBA" id="ARBA00022801"/>
    </source>
</evidence>
<sequence length="273" mass="30634">MFKLLKGRNYSNLKYYIIEEFAETGLVKHCFSTRLGGVSNQDFISLNLGLHTGDDKNNVLENRKRICNELGVDYEQIVAGEQVHSDAIKIVNRDDIGKGALDYNDSISATDALITNQPGVTLTSYYADCVPIIILDPKQQVVALAHGGWKGTIKKIGQQTVMKMQEVFDSDPVDILVGIGPSIGPCCYEVDEYVINPLRETFDDWQELIEEVGDDRWKLNLWETNCLQLQEIGVLRKNIVVSEICTSCNTDLLYSYRAEDGTTGRMASLIELR</sequence>
<comment type="catalytic activity">
    <reaction evidence="10">
        <text>S-methyl-5'-thioadenosine + phosphate = 5-(methylsulfanyl)-alpha-D-ribose 1-phosphate + adenine</text>
        <dbReference type="Rhea" id="RHEA:11852"/>
        <dbReference type="ChEBI" id="CHEBI:16708"/>
        <dbReference type="ChEBI" id="CHEBI:17509"/>
        <dbReference type="ChEBI" id="CHEBI:43474"/>
        <dbReference type="ChEBI" id="CHEBI:58533"/>
        <dbReference type="EC" id="2.4.2.28"/>
    </reaction>
    <physiologicalReaction direction="left-to-right" evidence="10">
        <dbReference type="Rhea" id="RHEA:11853"/>
    </physiologicalReaction>
</comment>
<evidence type="ECO:0000256" key="3">
    <source>
        <dbReference type="ARBA" id="ARBA00007353"/>
    </source>
</evidence>
<dbReference type="NCBIfam" id="TIGR00726">
    <property type="entry name" value="peptidoglycan editing factor PgeF"/>
    <property type="match status" value="1"/>
</dbReference>
<dbReference type="EMBL" id="FUWM01000003">
    <property type="protein sequence ID" value="SJZ30757.1"/>
    <property type="molecule type" value="Genomic_DNA"/>
</dbReference>
<proteinExistence type="inferred from homology"/>